<sequence length="1650" mass="173585">MAKRAYGKRRKGISIAAGLVALSLVAQVAPATVLPINPAVASAAEADAPQPAETAGAPIDADGIASKAITNMDQLGNYALVKGKRGLTHGGMVGGRLYSSTTGDFSTVGQGNERLNGYTVYSQWMDEDGWVSPVYSAKTADIPGTAGGPGSYVFHYPKVVDKNGVTHEFDAKPYVVRIRLWIAPGQKGPAGGDLYTLRQAPGVQPGFMNESNGGAGWWPNIPQSFTFTGIFAYEMPSDLMVKKGADGKPDIRVDEAGYPGDTWSSADRSSVSGRVWWETGKTEQGTITFPVSTAENMADKGEARVVTSILTNKGVAEFRKLEKLPRGERIKAQQELLKNNPGFIAETVAAETDDKGRYFARFEKKDFDNEFLYQFVQVKRDGKWVTQPAYSSYPAPMFGDPTATMNIPQLWRDARHSWANMHFGLVSDPENTDLQIDEDVVYAGNKVTPKIQALLNGGEEAYIQWTDKNGKVVQVDGKDRIDVAPAGYNINNPFEAATLTVPDQATLTKSGNDTYTATLYVNGAPVAADSVAVSVNGPDSDAAKYNPYYETTYIWYKKLDENGNVVNATLDDVKKHPEIILDTATTGCKNQTTAEAPAKGGVENPGCSNMVGIARIANINDIPHAANAADGKGIKEVTVTGVEAPSLFGKLDLNQNGGKGSGWAGGKGAGNHAADPVIANPEAPNVKKAMSALKLDDSRTESDIAVGIRTNAATVGTAQNVKVRVTYADNSYDDIIARFVYGDETTRPSDEPTAEDRDKFDVSYKNTEAKPTEKASVQPKITTRDEAGNEKAAGAENVTKYEKAGSVEGIDDADWTVDETTGEVSWTPQEGTAPGSYTFPVKVTYKDGTTETTTATFTVKDDAKPVTKRLAYKKTTAPQGEETKVDVPTADGKTLEGASYTMTEADKAQFPWVTVNSDGSLTLNPTADTKEKKGTPKGTYYVPVMVKEANGGEQIVYAEVEVTDEIAKTEKPTVNAPVAGAKKITGTAEKGAEVTVTLPGNKKVKATADKDGNYSVDVPKGVTLKKDDTVTAVATSPNKKQSDPAEAKVTANDAETYSPSYEDATGQAGTKKKVPVKTDKDLPKETTFEIPETAKIPEGWTVEVDPTTGEVSVTPKADIKTNTDATIPVTVKYPDGSSETINLKFTAKPKPVTPVEKTTEKPKVNAVTEGDTEITGKTEPNAKVVVELPDGTTATDKAGEDGTFTVKLPEGKTVPASGTVKTTATAPGKKVSEPTNTEITAKDTTTAPKVNPVKEGDDSISGEAEPGATVTVTLPDGTTATDKAGEDGKFTVKLPEGKTVPASGTVKTTATAPGKKVSEPTNTEITAKDTTTAPEVNPVKEGDDSISGEAEPGATVTVTLPDGTTATDKAGDDGKFSIPVDKSKLKEGDKITVVAEKEGQKPSESTTVTVGQKDQTPGFDTTVQPGPGESKVIPTKDGSKAPAGTTAKVIDGPGTATIDKDGNLVVTPNKDAKPGDKIKVQVTYPDGTTEIITITVGIDMGLCVGASAASAIPLLLLTPIALGLAMDNQQVKDMTAGFGKQLEDINTGIQKTLGIYNPALAQQFKVQVAPHLQNIALAAGFIASIGLLAGVAASQCTVPTEGGLSSDKNADQAKPTASAQPTTEVPVSEEPTSEAPTSELPTPESPAPEA</sequence>
<feature type="domain" description="Bacterial Ig" evidence="3">
    <location>
        <begin position="1333"/>
        <end position="1410"/>
    </location>
</feature>
<protein>
    <submittedName>
        <fullName evidence="5">YPDG domain-containing protein</fullName>
    </submittedName>
</protein>
<feature type="region of interest" description="Disordered" evidence="1">
    <location>
        <begin position="1057"/>
        <end position="1076"/>
    </location>
</feature>
<feature type="compositionally biased region" description="Polar residues" evidence="1">
    <location>
        <begin position="1319"/>
        <end position="1334"/>
    </location>
</feature>
<dbReference type="InterPro" id="IPR013783">
    <property type="entry name" value="Ig-like_fold"/>
</dbReference>
<evidence type="ECO:0000313" key="6">
    <source>
        <dbReference type="Proteomes" id="UP000596145"/>
    </source>
</evidence>
<evidence type="ECO:0000313" key="5">
    <source>
        <dbReference type="EMBL" id="QQB46939.1"/>
    </source>
</evidence>
<dbReference type="InterPro" id="IPR044055">
    <property type="entry name" value="RibLong"/>
</dbReference>
<dbReference type="Gene3D" id="2.60.40.10">
    <property type="entry name" value="Immunoglobulins"/>
    <property type="match status" value="5"/>
</dbReference>
<dbReference type="EMBL" id="CP066007">
    <property type="protein sequence ID" value="QQB46939.1"/>
    <property type="molecule type" value="Genomic_DNA"/>
</dbReference>
<evidence type="ECO:0000259" key="3">
    <source>
        <dbReference type="Pfam" id="PF17936"/>
    </source>
</evidence>
<dbReference type="Pfam" id="PF17936">
    <property type="entry name" value="Big_6"/>
    <property type="match status" value="4"/>
</dbReference>
<feature type="compositionally biased region" description="Low complexity" evidence="1">
    <location>
        <begin position="1621"/>
        <end position="1642"/>
    </location>
</feature>
<dbReference type="RefSeq" id="WP_198481459.1">
    <property type="nucleotide sequence ID" value="NZ_CP066007.1"/>
</dbReference>
<feature type="compositionally biased region" description="Basic and acidic residues" evidence="1">
    <location>
        <begin position="1369"/>
        <end position="1381"/>
    </location>
</feature>
<reference evidence="5 6" key="1">
    <citation type="submission" date="2020-12" db="EMBL/GenBank/DDBJ databases">
        <title>FDA dAtabase for Regulatory Grade micrObial Sequences (FDA-ARGOS): Supporting development and validation of Infectious Disease Dx tests.</title>
        <authorList>
            <person name="Sproer C."/>
            <person name="Gronow S."/>
            <person name="Severitt S."/>
            <person name="Schroder I."/>
            <person name="Tallon L."/>
            <person name="Sadzewicz L."/>
            <person name="Zhao X."/>
            <person name="Boylan J."/>
            <person name="Ott S."/>
            <person name="Bowen H."/>
            <person name="Vavikolanu K."/>
            <person name="Mehta A."/>
            <person name="Aluvathingal J."/>
            <person name="Nadendla S."/>
            <person name="Lowell S."/>
            <person name="Myers T."/>
            <person name="Yan Y."/>
            <person name="Sichtig H."/>
        </authorList>
    </citation>
    <scope>NUCLEOTIDE SEQUENCE [LARGE SCALE GENOMIC DNA]</scope>
    <source>
        <strain evidence="5 6">FDAARGOS_1053</strain>
    </source>
</reference>
<dbReference type="GeneID" id="92761280"/>
<evidence type="ECO:0000256" key="2">
    <source>
        <dbReference type="SAM" id="SignalP"/>
    </source>
</evidence>
<gene>
    <name evidence="5" type="ORF">I6I10_03185</name>
</gene>
<evidence type="ECO:0000256" key="1">
    <source>
        <dbReference type="SAM" id="MobiDB-lite"/>
    </source>
</evidence>
<feature type="domain" description="Bacterial Ig" evidence="3">
    <location>
        <begin position="1160"/>
        <end position="1241"/>
    </location>
</feature>
<dbReference type="NCBIfam" id="NF038186">
    <property type="entry name" value="YPDG_rpt"/>
    <property type="match status" value="2"/>
</dbReference>
<feature type="region of interest" description="Disordered" evidence="1">
    <location>
        <begin position="1600"/>
        <end position="1650"/>
    </location>
</feature>
<feature type="domain" description="Long Rib" evidence="4">
    <location>
        <begin position="758"/>
        <end position="860"/>
    </location>
</feature>
<feature type="compositionally biased region" description="Polar residues" evidence="1">
    <location>
        <begin position="1233"/>
        <end position="1248"/>
    </location>
</feature>
<organism evidence="5 6">
    <name type="scientific">Corynebacterium glucuronolyticum</name>
    <dbReference type="NCBI Taxonomy" id="39791"/>
    <lineage>
        <taxon>Bacteria</taxon>
        <taxon>Bacillati</taxon>
        <taxon>Actinomycetota</taxon>
        <taxon>Actinomycetes</taxon>
        <taxon>Mycobacteriales</taxon>
        <taxon>Corynebacteriaceae</taxon>
        <taxon>Corynebacterium</taxon>
    </lineage>
</organism>
<feature type="compositionally biased region" description="Polar residues" evidence="1">
    <location>
        <begin position="1402"/>
        <end position="1424"/>
    </location>
</feature>
<feature type="compositionally biased region" description="Polar residues" evidence="1">
    <location>
        <begin position="1270"/>
        <end position="1281"/>
    </location>
</feature>
<feature type="region of interest" description="Disordered" evidence="1">
    <location>
        <begin position="1192"/>
        <end position="1381"/>
    </location>
</feature>
<feature type="domain" description="Bacterial Ig" evidence="3">
    <location>
        <begin position="971"/>
        <end position="1049"/>
    </location>
</feature>
<dbReference type="GO" id="GO:0005975">
    <property type="term" value="P:carbohydrate metabolic process"/>
    <property type="evidence" value="ECO:0007669"/>
    <property type="project" value="UniProtKB-ARBA"/>
</dbReference>
<feature type="region of interest" description="Disordered" evidence="1">
    <location>
        <begin position="1397"/>
        <end position="1443"/>
    </location>
</feature>
<evidence type="ECO:0000259" key="4">
    <source>
        <dbReference type="Pfam" id="PF18957"/>
    </source>
</evidence>
<name>A0A7T4EGG5_9CORY</name>
<proteinExistence type="predicted"/>
<accession>A0A7T4EGG5</accession>
<keyword evidence="2" id="KW-0732">Signal</keyword>
<dbReference type="NCBIfam" id="NF033510">
    <property type="entry name" value="Ca_tandemer"/>
    <property type="match status" value="3"/>
</dbReference>
<feature type="domain" description="Long Rib" evidence="4">
    <location>
        <begin position="1415"/>
        <end position="1498"/>
    </location>
</feature>
<feature type="region of interest" description="Disordered" evidence="1">
    <location>
        <begin position="1033"/>
        <end position="1052"/>
    </location>
</feature>
<dbReference type="Proteomes" id="UP000596145">
    <property type="component" value="Chromosome"/>
</dbReference>
<feature type="signal peptide" evidence="2">
    <location>
        <begin position="1"/>
        <end position="31"/>
    </location>
</feature>
<feature type="chain" id="PRO_5039520201" evidence="2">
    <location>
        <begin position="32"/>
        <end position="1650"/>
    </location>
</feature>
<dbReference type="Pfam" id="PF18957">
    <property type="entry name" value="RibLong"/>
    <property type="match status" value="3"/>
</dbReference>
<feature type="domain" description="Bacterial Ig" evidence="3">
    <location>
        <begin position="1247"/>
        <end position="1327"/>
    </location>
</feature>
<dbReference type="InterPro" id="IPR041498">
    <property type="entry name" value="Big_6"/>
</dbReference>
<feature type="domain" description="Long Rib" evidence="4">
    <location>
        <begin position="1054"/>
        <end position="1146"/>
    </location>
</feature>